<organism evidence="2 3">
    <name type="scientific">Devosia elaeis</name>
    <dbReference type="NCBI Taxonomy" id="1770058"/>
    <lineage>
        <taxon>Bacteria</taxon>
        <taxon>Pseudomonadati</taxon>
        <taxon>Pseudomonadota</taxon>
        <taxon>Alphaproteobacteria</taxon>
        <taxon>Hyphomicrobiales</taxon>
        <taxon>Devosiaceae</taxon>
        <taxon>Devosia</taxon>
    </lineage>
</organism>
<dbReference type="SUPFAM" id="SSF160719">
    <property type="entry name" value="gpW/gp25-like"/>
    <property type="match status" value="1"/>
</dbReference>
<evidence type="ECO:0000259" key="1">
    <source>
        <dbReference type="Pfam" id="PF04965"/>
    </source>
</evidence>
<keyword evidence="3" id="KW-1185">Reference proteome</keyword>
<gene>
    <name evidence="2" type="ORF">A3840_17410</name>
</gene>
<feature type="domain" description="IraD/Gp25-like" evidence="1">
    <location>
        <begin position="25"/>
        <end position="111"/>
    </location>
</feature>
<reference evidence="2 3" key="1">
    <citation type="submission" date="2016-03" db="EMBL/GenBank/DDBJ databases">
        <title>Genome sequencing of Devosia sp. S37.</title>
        <authorList>
            <person name="Mohd Nor M."/>
        </authorList>
    </citation>
    <scope>NUCLEOTIDE SEQUENCE [LARGE SCALE GENOMIC DNA]</scope>
    <source>
        <strain evidence="2 3">S37</strain>
    </source>
</reference>
<comment type="caution">
    <text evidence="2">The sequence shown here is derived from an EMBL/GenBank/DDBJ whole genome shotgun (WGS) entry which is preliminary data.</text>
</comment>
<name>A0A178HLN5_9HYPH</name>
<dbReference type="OrthoDB" id="8290865at2"/>
<dbReference type="RefSeq" id="WP_067459928.1">
    <property type="nucleotide sequence ID" value="NZ_LVVY01000130.1"/>
</dbReference>
<evidence type="ECO:0000313" key="3">
    <source>
        <dbReference type="Proteomes" id="UP000078389"/>
    </source>
</evidence>
<proteinExistence type="predicted"/>
<dbReference type="EMBL" id="LVVY01000130">
    <property type="protein sequence ID" value="OAM73772.1"/>
    <property type="molecule type" value="Genomic_DNA"/>
</dbReference>
<dbReference type="InterPro" id="IPR007048">
    <property type="entry name" value="IraD/Gp25-like"/>
</dbReference>
<dbReference type="Proteomes" id="UP000078389">
    <property type="component" value="Unassembled WGS sequence"/>
</dbReference>
<protein>
    <recommendedName>
        <fullName evidence="1">IraD/Gp25-like domain-containing protein</fullName>
    </recommendedName>
</protein>
<dbReference type="AlphaFoldDB" id="A0A178HLN5"/>
<sequence length="124" mass="14238">MVQDVRQITAAHWQPRLGSHGEIVEGLDDIHQCIRIILLTPKGSDPHRPEFGSDLWHYLDHPMEEAVPHVVREGVDALRRWEQRIEVVRLVPVQLGRAHMHITVEWRLDGQGELIATEVRDAVA</sequence>
<dbReference type="STRING" id="1770058.A3840_17410"/>
<dbReference type="Pfam" id="PF04965">
    <property type="entry name" value="GPW_gp25"/>
    <property type="match status" value="1"/>
</dbReference>
<dbReference type="Gene3D" id="3.10.450.40">
    <property type="match status" value="1"/>
</dbReference>
<accession>A0A178HLN5</accession>
<evidence type="ECO:0000313" key="2">
    <source>
        <dbReference type="EMBL" id="OAM73772.1"/>
    </source>
</evidence>